<protein>
    <submittedName>
        <fullName evidence="2">Hydroxyacylglutathione hydrolase</fullName>
    </submittedName>
</protein>
<gene>
    <name evidence="2" type="ORF">ERS852406_00126</name>
</gene>
<proteinExistence type="predicted"/>
<dbReference type="PANTHER" id="PTHR42951">
    <property type="entry name" value="METALLO-BETA-LACTAMASE DOMAIN-CONTAINING"/>
    <property type="match status" value="1"/>
</dbReference>
<accession>A0A173WHD3</accession>
<reference evidence="2 3" key="1">
    <citation type="submission" date="2015-09" db="EMBL/GenBank/DDBJ databases">
        <authorList>
            <consortium name="Pathogen Informatics"/>
        </authorList>
    </citation>
    <scope>NUCLEOTIDE SEQUENCE [LARGE SCALE GENOMIC DNA]</scope>
    <source>
        <strain evidence="2 3">2789STDY5608849</strain>
    </source>
</reference>
<dbReference type="SMART" id="SM00849">
    <property type="entry name" value="Lactamase_B"/>
    <property type="match status" value="1"/>
</dbReference>
<feature type="domain" description="Metallo-beta-lactamase" evidence="1">
    <location>
        <begin position="20"/>
        <end position="208"/>
    </location>
</feature>
<evidence type="ECO:0000259" key="1">
    <source>
        <dbReference type="SMART" id="SM00849"/>
    </source>
</evidence>
<dbReference type="GO" id="GO:0016787">
    <property type="term" value="F:hydrolase activity"/>
    <property type="evidence" value="ECO:0007669"/>
    <property type="project" value="UniProtKB-KW"/>
</dbReference>
<evidence type="ECO:0000313" key="2">
    <source>
        <dbReference type="EMBL" id="CUN38949.1"/>
    </source>
</evidence>
<dbReference type="AlphaFoldDB" id="A0A173WHD3"/>
<dbReference type="Gene3D" id="3.60.15.10">
    <property type="entry name" value="Ribonuclease Z/Hydroxyacylglutathione hydrolase-like"/>
    <property type="match status" value="1"/>
</dbReference>
<keyword evidence="2" id="KW-0378">Hydrolase</keyword>
<dbReference type="SUPFAM" id="SSF56281">
    <property type="entry name" value="Metallo-hydrolase/oxidoreductase"/>
    <property type="match status" value="1"/>
</dbReference>
<dbReference type="Pfam" id="PF00753">
    <property type="entry name" value="Lactamase_B"/>
    <property type="match status" value="1"/>
</dbReference>
<dbReference type="PANTHER" id="PTHR42951:SF22">
    <property type="entry name" value="METALLO BETA-LACTAMASE SUPERFAMILY LIPOPROTEIN"/>
    <property type="match status" value="1"/>
</dbReference>
<evidence type="ECO:0000313" key="3">
    <source>
        <dbReference type="Proteomes" id="UP000095706"/>
    </source>
</evidence>
<name>A0A173WHD3_9FIRM</name>
<sequence>MQFKTEKISEHITRIHGFCTEFMYLIEGSKAAVLIDTGCGFYSLKNCIHNLTNKPLKVLITHGHVDHAMGANEFEEIYLNHKDKSVYQLHSEKGFRLEGAKGLCPEKGLIKETDMIPSAPFEKFHNLQEGDVFELGGIHVVIYELPGHTLGSVVMLIPEERTILLGDACNPFLFLFDKFSTGLASYEKNLRALQKKIAGKYDRVLISHGNGDAKPTTLEDVLKVCQDIRSGNVTDRNFVFSGETHPLADNGTYTFICYDKKRIEE</sequence>
<dbReference type="Proteomes" id="UP000095706">
    <property type="component" value="Unassembled WGS sequence"/>
</dbReference>
<dbReference type="RefSeq" id="WP_055225787.1">
    <property type="nucleotide sequence ID" value="NZ_CYYV01000001.1"/>
</dbReference>
<organism evidence="2 3">
    <name type="scientific">Fusicatenibacter saccharivorans</name>
    <dbReference type="NCBI Taxonomy" id="1150298"/>
    <lineage>
        <taxon>Bacteria</taxon>
        <taxon>Bacillati</taxon>
        <taxon>Bacillota</taxon>
        <taxon>Clostridia</taxon>
        <taxon>Lachnospirales</taxon>
        <taxon>Lachnospiraceae</taxon>
        <taxon>Fusicatenibacter</taxon>
    </lineage>
</organism>
<dbReference type="EMBL" id="CYYV01000001">
    <property type="protein sequence ID" value="CUN38949.1"/>
    <property type="molecule type" value="Genomic_DNA"/>
</dbReference>
<dbReference type="InterPro" id="IPR036866">
    <property type="entry name" value="RibonucZ/Hydroxyglut_hydro"/>
</dbReference>
<dbReference type="InterPro" id="IPR050855">
    <property type="entry name" value="NDM-1-like"/>
</dbReference>
<dbReference type="InterPro" id="IPR001279">
    <property type="entry name" value="Metallo-B-lactamas"/>
</dbReference>